<feature type="transmembrane region" description="Helical" evidence="1">
    <location>
        <begin position="259"/>
        <end position="278"/>
    </location>
</feature>
<evidence type="ECO:0000256" key="1">
    <source>
        <dbReference type="SAM" id="Phobius"/>
    </source>
</evidence>
<dbReference type="PANTHER" id="PTHR23028:SF53">
    <property type="entry name" value="ACYL_TRANSF_3 DOMAIN-CONTAINING PROTEIN"/>
    <property type="match status" value="1"/>
</dbReference>
<feature type="transmembrane region" description="Helical" evidence="1">
    <location>
        <begin position="236"/>
        <end position="253"/>
    </location>
</feature>
<dbReference type="Proteomes" id="UP000280434">
    <property type="component" value="Unassembled WGS sequence"/>
</dbReference>
<dbReference type="GO" id="GO:0016020">
    <property type="term" value="C:membrane"/>
    <property type="evidence" value="ECO:0007669"/>
    <property type="project" value="TreeGrafter"/>
</dbReference>
<name>A0A494X0W3_9BURK</name>
<dbReference type="InterPro" id="IPR002656">
    <property type="entry name" value="Acyl_transf_3_dom"/>
</dbReference>
<dbReference type="PANTHER" id="PTHR23028">
    <property type="entry name" value="ACETYLTRANSFERASE"/>
    <property type="match status" value="1"/>
</dbReference>
<evidence type="ECO:0000313" key="5">
    <source>
        <dbReference type="Proteomes" id="UP000280434"/>
    </source>
</evidence>
<dbReference type="RefSeq" id="WP_121281916.1">
    <property type="nucleotide sequence ID" value="NZ_RBZV01000028.1"/>
</dbReference>
<protein>
    <submittedName>
        <fullName evidence="4">Acyltransferase</fullName>
    </submittedName>
</protein>
<feature type="transmembrane region" description="Helical" evidence="1">
    <location>
        <begin position="87"/>
        <end position="106"/>
    </location>
</feature>
<feature type="transmembrane region" description="Helical" evidence="1">
    <location>
        <begin position="207"/>
        <end position="227"/>
    </location>
</feature>
<organism evidence="4 5">
    <name type="scientific">Trinickia fusca</name>
    <dbReference type="NCBI Taxonomy" id="2419777"/>
    <lineage>
        <taxon>Bacteria</taxon>
        <taxon>Pseudomonadati</taxon>
        <taxon>Pseudomonadota</taxon>
        <taxon>Betaproteobacteria</taxon>
        <taxon>Burkholderiales</taxon>
        <taxon>Burkholderiaceae</taxon>
        <taxon>Trinickia</taxon>
    </lineage>
</organism>
<evidence type="ECO:0000259" key="2">
    <source>
        <dbReference type="Pfam" id="PF01757"/>
    </source>
</evidence>
<gene>
    <name evidence="4" type="ORF">D7S89_26975</name>
</gene>
<keyword evidence="1" id="KW-1133">Transmembrane helix</keyword>
<dbReference type="InterPro" id="IPR050879">
    <property type="entry name" value="Acyltransferase_3"/>
</dbReference>
<sequence>MTKTLPESTAAVARSHVYRADIDGLRAVAVLAVVIFHAFPTALPGGFVGVDIFFVISGYLITGILLNDLRADRFSIARFYSRRIRRIFPALLTVLLVTWTLGWFSLTGGEYKELGKHVLAGAGFMSNWALWTEAGYFDQTSSAKPLLHLWSLGVEEQFYIVWPILLLIAFRMRRVGLFCALAGLASFGCNLWLTWHHRSAAFYWPTGRVWEFAAGAGLVIASATAALSRDGRATKIVVSIAGLLLCGAAFVGLNSTLAFPGWWAVLPVLGAVALVAAGPNGPVNQYVLSNPVAVWFGRISYALYLWHWPLLSFAFIIAGDEPSLLVRASMVVVSIGLAWFTTTVIERPVRLGSSAKWKLVAPCVLMLGIACLGCMTYVCGGLGFRINRYSPDADVTTAKLGAGHEFVNLRCGVSAADQQFFPFCATDKRAPSHFAVWGDSKADALYWGLVRKSAPGISWTLIARPSCAPMVGVSRISSNAGDDPLLCREANDKALRMLLGNAALTTVALVAADRDIIGQQFAYDGVSQAKPSAAVDGLDNAITTFQRAGKRVMLVLDTPRLRDPRQCVDRRPLQWPFVQQALGVANPNATKRCAITYSSHVDSTVAYRTIIDQLEKRHPDLVVYDPTPVLCDIHRNVCPMVMNRNYLYSYGDHMSDYANGLVAEQFLPLVVR</sequence>
<feature type="domain" description="SGNH" evidence="3">
    <location>
        <begin position="420"/>
        <end position="668"/>
    </location>
</feature>
<dbReference type="OrthoDB" id="9814807at2"/>
<keyword evidence="4" id="KW-0012">Acyltransferase</keyword>
<feature type="transmembrane region" description="Helical" evidence="1">
    <location>
        <begin position="147"/>
        <end position="168"/>
    </location>
</feature>
<dbReference type="GO" id="GO:0009103">
    <property type="term" value="P:lipopolysaccharide biosynthetic process"/>
    <property type="evidence" value="ECO:0007669"/>
    <property type="project" value="TreeGrafter"/>
</dbReference>
<accession>A0A494X0W3</accession>
<dbReference type="GO" id="GO:0016747">
    <property type="term" value="F:acyltransferase activity, transferring groups other than amino-acyl groups"/>
    <property type="evidence" value="ECO:0007669"/>
    <property type="project" value="InterPro"/>
</dbReference>
<keyword evidence="5" id="KW-1185">Reference proteome</keyword>
<feature type="transmembrane region" description="Helical" evidence="1">
    <location>
        <begin position="357"/>
        <end position="378"/>
    </location>
</feature>
<dbReference type="EMBL" id="RBZV01000028">
    <property type="protein sequence ID" value="RKP43271.1"/>
    <property type="molecule type" value="Genomic_DNA"/>
</dbReference>
<dbReference type="InterPro" id="IPR043968">
    <property type="entry name" value="SGNH"/>
</dbReference>
<feature type="transmembrane region" description="Helical" evidence="1">
    <location>
        <begin position="299"/>
        <end position="318"/>
    </location>
</feature>
<reference evidence="4 5" key="1">
    <citation type="submission" date="2018-10" db="EMBL/GenBank/DDBJ databases">
        <title>Paraburkholderia sp. 7MK8-2, isolated from soil.</title>
        <authorList>
            <person name="Gao Z.-H."/>
            <person name="Qiu L.-H."/>
        </authorList>
    </citation>
    <scope>NUCLEOTIDE SEQUENCE [LARGE SCALE GENOMIC DNA]</scope>
    <source>
        <strain evidence="4 5">7MK8-2</strain>
    </source>
</reference>
<comment type="caution">
    <text evidence="4">The sequence shown here is derived from an EMBL/GenBank/DDBJ whole genome shotgun (WGS) entry which is preliminary data.</text>
</comment>
<feature type="domain" description="Acyltransferase 3" evidence="2">
    <location>
        <begin position="20"/>
        <end position="341"/>
    </location>
</feature>
<feature type="transmembrane region" description="Helical" evidence="1">
    <location>
        <begin position="324"/>
        <end position="345"/>
    </location>
</feature>
<dbReference type="Pfam" id="PF01757">
    <property type="entry name" value="Acyl_transf_3"/>
    <property type="match status" value="1"/>
</dbReference>
<feature type="transmembrane region" description="Helical" evidence="1">
    <location>
        <begin position="175"/>
        <end position="195"/>
    </location>
</feature>
<keyword evidence="1" id="KW-0472">Membrane</keyword>
<proteinExistence type="predicted"/>
<feature type="transmembrane region" description="Helical" evidence="1">
    <location>
        <begin position="46"/>
        <end position="66"/>
    </location>
</feature>
<dbReference type="AlphaFoldDB" id="A0A494X0W3"/>
<feature type="transmembrane region" description="Helical" evidence="1">
    <location>
        <begin position="24"/>
        <end position="40"/>
    </location>
</feature>
<dbReference type="Pfam" id="PF19040">
    <property type="entry name" value="SGNH"/>
    <property type="match status" value="1"/>
</dbReference>
<keyword evidence="1" id="KW-0812">Transmembrane</keyword>
<evidence type="ECO:0000313" key="4">
    <source>
        <dbReference type="EMBL" id="RKP43271.1"/>
    </source>
</evidence>
<evidence type="ECO:0000259" key="3">
    <source>
        <dbReference type="Pfam" id="PF19040"/>
    </source>
</evidence>
<keyword evidence="4" id="KW-0808">Transferase</keyword>